<accession>A0A8R7URU1</accession>
<name>A0A8R7URU1_TRIUA</name>
<dbReference type="Proteomes" id="UP000015106">
    <property type="component" value="Chromosome 6"/>
</dbReference>
<evidence type="ECO:0000313" key="2">
    <source>
        <dbReference type="Proteomes" id="UP000015106"/>
    </source>
</evidence>
<dbReference type="AlphaFoldDB" id="A0A8R7URU1"/>
<evidence type="ECO:0000313" key="1">
    <source>
        <dbReference type="EnsemblPlants" id="TuG1812G0600000287.01.T01"/>
    </source>
</evidence>
<keyword evidence="2" id="KW-1185">Reference proteome</keyword>
<reference evidence="2" key="1">
    <citation type="journal article" date="2013" name="Nature">
        <title>Draft genome of the wheat A-genome progenitor Triticum urartu.</title>
        <authorList>
            <person name="Ling H.Q."/>
            <person name="Zhao S."/>
            <person name="Liu D."/>
            <person name="Wang J."/>
            <person name="Sun H."/>
            <person name="Zhang C."/>
            <person name="Fan H."/>
            <person name="Li D."/>
            <person name="Dong L."/>
            <person name="Tao Y."/>
            <person name="Gao C."/>
            <person name="Wu H."/>
            <person name="Li Y."/>
            <person name="Cui Y."/>
            <person name="Guo X."/>
            <person name="Zheng S."/>
            <person name="Wang B."/>
            <person name="Yu K."/>
            <person name="Liang Q."/>
            <person name="Yang W."/>
            <person name="Lou X."/>
            <person name="Chen J."/>
            <person name="Feng M."/>
            <person name="Jian J."/>
            <person name="Zhang X."/>
            <person name="Luo G."/>
            <person name="Jiang Y."/>
            <person name="Liu J."/>
            <person name="Wang Z."/>
            <person name="Sha Y."/>
            <person name="Zhang B."/>
            <person name="Wu H."/>
            <person name="Tang D."/>
            <person name="Shen Q."/>
            <person name="Xue P."/>
            <person name="Zou S."/>
            <person name="Wang X."/>
            <person name="Liu X."/>
            <person name="Wang F."/>
            <person name="Yang Y."/>
            <person name="An X."/>
            <person name="Dong Z."/>
            <person name="Zhang K."/>
            <person name="Zhang X."/>
            <person name="Luo M.C."/>
            <person name="Dvorak J."/>
            <person name="Tong Y."/>
            <person name="Wang J."/>
            <person name="Yang H."/>
            <person name="Li Z."/>
            <person name="Wang D."/>
            <person name="Zhang A."/>
            <person name="Wang J."/>
        </authorList>
    </citation>
    <scope>NUCLEOTIDE SEQUENCE</scope>
    <source>
        <strain evidence="2">cv. G1812</strain>
    </source>
</reference>
<sequence>RNGTTAVDFKRPAFNLNLRKNIFVILDCARGQLREGDIHHDPGLRKPIESLYLDIRDVARRMDVNMGPCQPTGH</sequence>
<reference evidence="1" key="2">
    <citation type="submission" date="2018-03" db="EMBL/GenBank/DDBJ databases">
        <title>The Triticum urartu genome reveals the dynamic nature of wheat genome evolution.</title>
        <authorList>
            <person name="Ling H."/>
            <person name="Ma B."/>
            <person name="Shi X."/>
            <person name="Liu H."/>
            <person name="Dong L."/>
            <person name="Sun H."/>
            <person name="Cao Y."/>
            <person name="Gao Q."/>
            <person name="Zheng S."/>
            <person name="Li Y."/>
            <person name="Yu Y."/>
            <person name="Du H."/>
            <person name="Qi M."/>
            <person name="Li Y."/>
            <person name="Yu H."/>
            <person name="Cui Y."/>
            <person name="Wang N."/>
            <person name="Chen C."/>
            <person name="Wu H."/>
            <person name="Zhao Y."/>
            <person name="Zhang J."/>
            <person name="Li Y."/>
            <person name="Zhou W."/>
            <person name="Zhang B."/>
            <person name="Hu W."/>
            <person name="Eijk M."/>
            <person name="Tang J."/>
            <person name="Witsenboer H."/>
            <person name="Zhao S."/>
            <person name="Li Z."/>
            <person name="Zhang A."/>
            <person name="Wang D."/>
            <person name="Liang C."/>
        </authorList>
    </citation>
    <scope>NUCLEOTIDE SEQUENCE [LARGE SCALE GENOMIC DNA]</scope>
    <source>
        <strain evidence="1">cv. G1812</strain>
    </source>
</reference>
<dbReference type="EnsemblPlants" id="TuG1812G0600000287.01.T01">
    <property type="protein sequence ID" value="TuG1812G0600000287.01.T01"/>
    <property type="gene ID" value="TuG1812G0600000287.01"/>
</dbReference>
<organism evidence="1 2">
    <name type="scientific">Triticum urartu</name>
    <name type="common">Red wild einkorn</name>
    <name type="synonym">Crithodium urartu</name>
    <dbReference type="NCBI Taxonomy" id="4572"/>
    <lineage>
        <taxon>Eukaryota</taxon>
        <taxon>Viridiplantae</taxon>
        <taxon>Streptophyta</taxon>
        <taxon>Embryophyta</taxon>
        <taxon>Tracheophyta</taxon>
        <taxon>Spermatophyta</taxon>
        <taxon>Magnoliopsida</taxon>
        <taxon>Liliopsida</taxon>
        <taxon>Poales</taxon>
        <taxon>Poaceae</taxon>
        <taxon>BOP clade</taxon>
        <taxon>Pooideae</taxon>
        <taxon>Triticodae</taxon>
        <taxon>Triticeae</taxon>
        <taxon>Triticinae</taxon>
        <taxon>Triticum</taxon>
    </lineage>
</organism>
<dbReference type="Gramene" id="TuG1812G0600000287.01.T01">
    <property type="protein sequence ID" value="TuG1812G0600000287.01.T01"/>
    <property type="gene ID" value="TuG1812G0600000287.01"/>
</dbReference>
<protein>
    <submittedName>
        <fullName evidence="1">Uncharacterized protein</fullName>
    </submittedName>
</protein>
<proteinExistence type="predicted"/>
<reference evidence="1" key="3">
    <citation type="submission" date="2022-06" db="UniProtKB">
        <authorList>
            <consortium name="EnsemblPlants"/>
        </authorList>
    </citation>
    <scope>IDENTIFICATION</scope>
</reference>